<feature type="compositionally biased region" description="Polar residues" evidence="1">
    <location>
        <begin position="80"/>
        <end position="95"/>
    </location>
</feature>
<dbReference type="VEuPathDB" id="FungiDB:BO71DRAFT_395453"/>
<evidence type="ECO:0000256" key="1">
    <source>
        <dbReference type="SAM" id="MobiDB-lite"/>
    </source>
</evidence>
<protein>
    <submittedName>
        <fullName evidence="2">Uncharacterized protein</fullName>
    </submittedName>
</protein>
<keyword evidence="3" id="KW-1185">Reference proteome</keyword>
<organism evidence="2 3">
    <name type="scientific">Aspergillus ellipticus CBS 707.79</name>
    <dbReference type="NCBI Taxonomy" id="1448320"/>
    <lineage>
        <taxon>Eukaryota</taxon>
        <taxon>Fungi</taxon>
        <taxon>Dikarya</taxon>
        <taxon>Ascomycota</taxon>
        <taxon>Pezizomycotina</taxon>
        <taxon>Eurotiomycetes</taxon>
        <taxon>Eurotiomycetidae</taxon>
        <taxon>Eurotiales</taxon>
        <taxon>Aspergillaceae</taxon>
        <taxon>Aspergillus</taxon>
        <taxon>Aspergillus subgen. Circumdati</taxon>
    </lineage>
</organism>
<evidence type="ECO:0000313" key="2">
    <source>
        <dbReference type="EMBL" id="PYH98335.1"/>
    </source>
</evidence>
<sequence>MPILWATSHIDPHLATSPTFPEPNNQPFLASGHNPHMSNPGKRAWRTIPKSPSLDSPRWGNPESATPEVIKDTPHPVHTHSLSLSSNKTQSKTLP</sequence>
<evidence type="ECO:0000313" key="3">
    <source>
        <dbReference type="Proteomes" id="UP000247810"/>
    </source>
</evidence>
<proteinExistence type="predicted"/>
<dbReference type="AlphaFoldDB" id="A0A319DL86"/>
<name>A0A319DL86_9EURO</name>
<feature type="compositionally biased region" description="Polar residues" evidence="1">
    <location>
        <begin position="16"/>
        <end position="28"/>
    </location>
</feature>
<gene>
    <name evidence="2" type="ORF">BO71DRAFT_395453</name>
</gene>
<dbReference type="EMBL" id="KZ825813">
    <property type="protein sequence ID" value="PYH98335.1"/>
    <property type="molecule type" value="Genomic_DNA"/>
</dbReference>
<feature type="region of interest" description="Disordered" evidence="1">
    <location>
        <begin position="1"/>
        <end position="95"/>
    </location>
</feature>
<reference evidence="2 3" key="1">
    <citation type="submission" date="2018-02" db="EMBL/GenBank/DDBJ databases">
        <title>The genomes of Aspergillus section Nigri reveals drivers in fungal speciation.</title>
        <authorList>
            <consortium name="DOE Joint Genome Institute"/>
            <person name="Vesth T.C."/>
            <person name="Nybo J."/>
            <person name="Theobald S."/>
            <person name="Brandl J."/>
            <person name="Frisvad J.C."/>
            <person name="Nielsen K.F."/>
            <person name="Lyhne E.K."/>
            <person name="Kogle M.E."/>
            <person name="Kuo A."/>
            <person name="Riley R."/>
            <person name="Clum A."/>
            <person name="Nolan M."/>
            <person name="Lipzen A."/>
            <person name="Salamov A."/>
            <person name="Henrissat B."/>
            <person name="Wiebenga A."/>
            <person name="De vries R.P."/>
            <person name="Grigoriev I.V."/>
            <person name="Mortensen U.H."/>
            <person name="Andersen M.R."/>
            <person name="Baker S.E."/>
        </authorList>
    </citation>
    <scope>NUCLEOTIDE SEQUENCE [LARGE SCALE GENOMIC DNA]</scope>
    <source>
        <strain evidence="2 3">CBS 707.79</strain>
    </source>
</reference>
<dbReference type="Proteomes" id="UP000247810">
    <property type="component" value="Unassembled WGS sequence"/>
</dbReference>
<accession>A0A319DL86</accession>